<name>A0ABQ8EWA4_9FUNG</name>
<keyword evidence="3" id="KW-1185">Reference proteome</keyword>
<dbReference type="Proteomes" id="UP001648503">
    <property type="component" value="Unassembled WGS sequence"/>
</dbReference>
<proteinExistence type="predicted"/>
<reference evidence="2 3" key="1">
    <citation type="submission" date="2021-02" db="EMBL/GenBank/DDBJ databases">
        <title>Variation within the Batrachochytrium salamandrivorans European outbreak.</title>
        <authorList>
            <person name="Kelly M."/>
            <person name="Pasmans F."/>
            <person name="Shea T.P."/>
            <person name="Munoz J.F."/>
            <person name="Carranza S."/>
            <person name="Cuomo C.A."/>
            <person name="Martel A."/>
        </authorList>
    </citation>
    <scope>NUCLEOTIDE SEQUENCE [LARGE SCALE GENOMIC DNA]</scope>
    <source>
        <strain evidence="2 3">AMFP18/2</strain>
    </source>
</reference>
<feature type="region of interest" description="Disordered" evidence="1">
    <location>
        <begin position="368"/>
        <end position="396"/>
    </location>
</feature>
<accession>A0ABQ8EWA4</accession>
<feature type="compositionally biased region" description="Polar residues" evidence="1">
    <location>
        <begin position="368"/>
        <end position="389"/>
    </location>
</feature>
<organism evidence="2 3">
    <name type="scientific">Batrachochytrium salamandrivorans</name>
    <dbReference type="NCBI Taxonomy" id="1357716"/>
    <lineage>
        <taxon>Eukaryota</taxon>
        <taxon>Fungi</taxon>
        <taxon>Fungi incertae sedis</taxon>
        <taxon>Chytridiomycota</taxon>
        <taxon>Chytridiomycota incertae sedis</taxon>
        <taxon>Chytridiomycetes</taxon>
        <taxon>Rhizophydiales</taxon>
        <taxon>Rhizophydiales incertae sedis</taxon>
        <taxon>Batrachochytrium</taxon>
    </lineage>
</organism>
<feature type="region of interest" description="Disordered" evidence="1">
    <location>
        <begin position="324"/>
        <end position="347"/>
    </location>
</feature>
<protein>
    <submittedName>
        <fullName evidence="2">Uncharacterized protein</fullName>
    </submittedName>
</protein>
<evidence type="ECO:0000313" key="3">
    <source>
        <dbReference type="Proteomes" id="UP001648503"/>
    </source>
</evidence>
<dbReference type="EMBL" id="JAFCIX010000560">
    <property type="protein sequence ID" value="KAH6587432.1"/>
    <property type="molecule type" value="Genomic_DNA"/>
</dbReference>
<evidence type="ECO:0000313" key="2">
    <source>
        <dbReference type="EMBL" id="KAH6587432.1"/>
    </source>
</evidence>
<comment type="caution">
    <text evidence="2">The sequence shown here is derived from an EMBL/GenBank/DDBJ whole genome shotgun (WGS) entry which is preliminary data.</text>
</comment>
<sequence length="434" mass="47600">MSTSLLTQLAIAADETWPISDTEMAALHVLQWLFLCRQDEALALGHSTCQSGSAVRTEVTAATTKPNTAVGTAATAATTAPAEHYCMHSHSFPGANSPLHASTSLYSPVYSLCIASATRDTTIPTTVPTIADTAATQHHRHDQQSIPNAQCDSTTLSDICEDNHSPNLHMHLAALSLQRLAKSAPQSHRIASSGLDLLTDAMLDDTEPGPFPESISHTIASIKYNPPLRAAYQRNVLPLDLHVCAQCCHRGSLVQPTYSTMAQSRGQLLLESRRQQLSVSLTQRILSDEARLRMSVSSPERTVALDRLMRLRDRKNSLLIATRNMRSPPKSNTAPQRIPARQPSQLRPHQTKTITTVVAIPLFANKSKPNQDFTTSPLQSSYKQNTTPRTLLLPPPLKHHIPIPPLKPLDRRAFPFAPLPAPIRRYRCPGKISR</sequence>
<evidence type="ECO:0000256" key="1">
    <source>
        <dbReference type="SAM" id="MobiDB-lite"/>
    </source>
</evidence>
<gene>
    <name evidence="2" type="ORF">BASA50_011374</name>
</gene>